<dbReference type="GO" id="GO:0004519">
    <property type="term" value="F:endonuclease activity"/>
    <property type="evidence" value="ECO:0007669"/>
    <property type="project" value="InterPro"/>
</dbReference>
<dbReference type="Pfam" id="PF01844">
    <property type="entry name" value="HNH"/>
    <property type="match status" value="1"/>
</dbReference>
<name>A0A2W2CC49_9ACTN</name>
<dbReference type="RefSeq" id="WP_111253179.1">
    <property type="nucleotide sequence ID" value="NZ_POTW01000005.1"/>
</dbReference>
<evidence type="ECO:0000313" key="4">
    <source>
        <dbReference type="EMBL" id="PZF85857.1"/>
    </source>
</evidence>
<feature type="domain" description="HNH nuclease" evidence="3">
    <location>
        <begin position="397"/>
        <end position="449"/>
    </location>
</feature>
<feature type="region of interest" description="Disordered" evidence="2">
    <location>
        <begin position="461"/>
        <end position="493"/>
    </location>
</feature>
<organism evidence="4 5">
    <name type="scientific">Jiangella anatolica</name>
    <dbReference type="NCBI Taxonomy" id="2670374"/>
    <lineage>
        <taxon>Bacteria</taxon>
        <taxon>Bacillati</taxon>
        <taxon>Actinomycetota</taxon>
        <taxon>Actinomycetes</taxon>
        <taxon>Jiangellales</taxon>
        <taxon>Jiangellaceae</taxon>
        <taxon>Jiangella</taxon>
    </lineage>
</organism>
<evidence type="ECO:0000313" key="5">
    <source>
        <dbReference type="Proteomes" id="UP000248764"/>
    </source>
</evidence>
<evidence type="ECO:0000256" key="1">
    <source>
        <dbReference type="ARBA" id="ARBA00023450"/>
    </source>
</evidence>
<dbReference type="InterPro" id="IPR002711">
    <property type="entry name" value="HNH"/>
</dbReference>
<dbReference type="GO" id="GO:0008270">
    <property type="term" value="F:zinc ion binding"/>
    <property type="evidence" value="ECO:0007669"/>
    <property type="project" value="InterPro"/>
</dbReference>
<gene>
    <name evidence="4" type="ORF">C1I92_02955</name>
</gene>
<dbReference type="GO" id="GO:0003676">
    <property type="term" value="F:nucleic acid binding"/>
    <property type="evidence" value="ECO:0007669"/>
    <property type="project" value="InterPro"/>
</dbReference>
<comment type="caution">
    <text evidence="4">The sequence shown here is derived from an EMBL/GenBank/DDBJ whole genome shotgun (WGS) entry which is preliminary data.</text>
</comment>
<proteinExistence type="inferred from homology"/>
<evidence type="ECO:0000259" key="3">
    <source>
        <dbReference type="SMART" id="SM00507"/>
    </source>
</evidence>
<dbReference type="Pfam" id="PF02720">
    <property type="entry name" value="DUF222"/>
    <property type="match status" value="1"/>
</dbReference>
<dbReference type="Proteomes" id="UP000248764">
    <property type="component" value="Unassembled WGS sequence"/>
</dbReference>
<dbReference type="EMBL" id="POTW01000005">
    <property type="protein sequence ID" value="PZF85857.1"/>
    <property type="molecule type" value="Genomic_DNA"/>
</dbReference>
<sequence length="493" mass="52106">MFEEAPLTATSSQGSGLAAGQYVALPADVERMPTGPELAAALAAFDPEADTAEAYDLVEAAAAWARLAAWVAGNEARVLAALASRAEMRPDFSGYRSVSPVTNTAVEVAGRCQVTTRQAENHVGHSLQLVNDFPATQAALTAGLIDLRRARVLTDELGAQEPDVRARVEAAVLPKAPAMDAVALRKLVKRVLHELAPVETAERHRLAREGRYVAVTPASDGMAFLEALLPAEDATALNTVLKVAAADAKRADTAAGRPVRGYDQRRADALAELGWAALAACAGMERRPTGREAAAEASTGDQPPADTRTSTGHRTDAHTPTPTGHRPRRPVSVHVTVPFTALAGLTDEPGELRGYGPISAPVARELAAAGVWTWLRTDPATGQVLDAGRRTYRPTTALAEFIVARDRTCRAPGCHQPAANSDIDHVIPFAAGGTTVRANCQALCETHHLLKHRGHWTVRRGPGGITRWRGPTGHHYTKPPEAVGAPLADALPP</sequence>
<feature type="region of interest" description="Disordered" evidence="2">
    <location>
        <begin position="287"/>
        <end position="331"/>
    </location>
</feature>
<dbReference type="SMART" id="SM00507">
    <property type="entry name" value="HNHc"/>
    <property type="match status" value="1"/>
</dbReference>
<comment type="similarity">
    <text evidence="1">Belongs to the Rv1128c/1148c/1588c/1702c/1945/3466 family.</text>
</comment>
<evidence type="ECO:0000256" key="2">
    <source>
        <dbReference type="SAM" id="MobiDB-lite"/>
    </source>
</evidence>
<dbReference type="AlphaFoldDB" id="A0A2W2CC49"/>
<accession>A0A2W2CC49</accession>
<dbReference type="Gene3D" id="1.10.30.50">
    <property type="match status" value="1"/>
</dbReference>
<dbReference type="InterPro" id="IPR003615">
    <property type="entry name" value="HNH_nuc"/>
</dbReference>
<protein>
    <recommendedName>
        <fullName evidence="3">HNH nuclease domain-containing protein</fullName>
    </recommendedName>
</protein>
<dbReference type="InterPro" id="IPR003870">
    <property type="entry name" value="DUF222"/>
</dbReference>
<dbReference type="CDD" id="cd00085">
    <property type="entry name" value="HNHc"/>
    <property type="match status" value="1"/>
</dbReference>
<keyword evidence="5" id="KW-1185">Reference proteome</keyword>
<reference evidence="4 5" key="1">
    <citation type="submission" date="2018-01" db="EMBL/GenBank/DDBJ databases">
        <title>Draft genome sequence of Jiangella sp. GTF31.</title>
        <authorList>
            <person name="Sahin N."/>
            <person name="Ay H."/>
            <person name="Saygin H."/>
        </authorList>
    </citation>
    <scope>NUCLEOTIDE SEQUENCE [LARGE SCALE GENOMIC DNA]</scope>
    <source>
        <strain evidence="4 5">GTF31</strain>
    </source>
</reference>